<dbReference type="SUPFAM" id="SSF52833">
    <property type="entry name" value="Thioredoxin-like"/>
    <property type="match status" value="1"/>
</dbReference>
<dbReference type="GO" id="GO:0033554">
    <property type="term" value="P:cellular response to stress"/>
    <property type="evidence" value="ECO:0007669"/>
    <property type="project" value="TreeGrafter"/>
</dbReference>
<evidence type="ECO:0000256" key="5">
    <source>
        <dbReference type="ARBA" id="ARBA00022862"/>
    </source>
</evidence>
<dbReference type="GO" id="GO:0008379">
    <property type="term" value="F:thioredoxin peroxidase activity"/>
    <property type="evidence" value="ECO:0007669"/>
    <property type="project" value="TreeGrafter"/>
</dbReference>
<keyword evidence="6" id="KW-0560">Oxidoreductase</keyword>
<dbReference type="InterPro" id="IPR013766">
    <property type="entry name" value="Thioredoxin_domain"/>
</dbReference>
<keyword evidence="13" id="KW-1185">Reference proteome</keyword>
<sequence length="171" mass="19148">MIQVLQKAPDFTAKAVVGKGDFTSVSLSDYRGKWVVLFFYPLDFTFVCPTEIQEFSKRHDEFKNLNAVVLGASVDSEHSHKAWIQGGLGELKYPLLADFNKDISRKYGALLENEGFSTRATYIIDPEGVLQYANFHNPNVGRSVGETLRVLQGCQTGERCPAEWKPGQKTI</sequence>
<dbReference type="InterPro" id="IPR050217">
    <property type="entry name" value="Peroxiredoxin"/>
</dbReference>
<dbReference type="PIRSF" id="PIRSF000239">
    <property type="entry name" value="AHPC"/>
    <property type="match status" value="1"/>
</dbReference>
<evidence type="ECO:0000256" key="8">
    <source>
        <dbReference type="ARBA" id="ARBA00032077"/>
    </source>
</evidence>
<dbReference type="GO" id="GO:0006979">
    <property type="term" value="P:response to oxidative stress"/>
    <property type="evidence" value="ECO:0007669"/>
    <property type="project" value="TreeGrafter"/>
</dbReference>
<keyword evidence="7" id="KW-0676">Redox-active center</keyword>
<dbReference type="EC" id="1.11.1.26" evidence="2"/>
<organism evidence="12 13">
    <name type="scientific">Vulgatibacter incomptus</name>
    <dbReference type="NCBI Taxonomy" id="1391653"/>
    <lineage>
        <taxon>Bacteria</taxon>
        <taxon>Pseudomonadati</taxon>
        <taxon>Myxococcota</taxon>
        <taxon>Myxococcia</taxon>
        <taxon>Myxococcales</taxon>
        <taxon>Cystobacterineae</taxon>
        <taxon>Vulgatibacteraceae</taxon>
        <taxon>Vulgatibacter</taxon>
    </lineage>
</organism>
<proteinExistence type="predicted"/>
<evidence type="ECO:0000313" key="12">
    <source>
        <dbReference type="EMBL" id="AKU90608.1"/>
    </source>
</evidence>
<comment type="subunit">
    <text evidence="1">Homodimer; disulfide-linked, upon oxidation. 5 homodimers assemble to form a ring-like decamer.</text>
</comment>
<feature type="domain" description="Thioredoxin" evidence="11">
    <location>
        <begin position="2"/>
        <end position="156"/>
    </location>
</feature>
<dbReference type="CDD" id="cd03015">
    <property type="entry name" value="PRX_Typ2cys"/>
    <property type="match status" value="1"/>
</dbReference>
<evidence type="ECO:0000313" key="13">
    <source>
        <dbReference type="Proteomes" id="UP000055590"/>
    </source>
</evidence>
<dbReference type="InterPro" id="IPR036249">
    <property type="entry name" value="Thioredoxin-like_sf"/>
</dbReference>
<keyword evidence="4" id="KW-0575">Peroxidase</keyword>
<dbReference type="GO" id="GO:0102039">
    <property type="term" value="F:NADH-dependent peroxiredoxin activity"/>
    <property type="evidence" value="ECO:0007669"/>
    <property type="project" value="UniProtKB-EC"/>
</dbReference>
<evidence type="ECO:0000256" key="9">
    <source>
        <dbReference type="ARBA" id="ARBA00047572"/>
    </source>
</evidence>
<dbReference type="Proteomes" id="UP000055590">
    <property type="component" value="Chromosome"/>
</dbReference>
<dbReference type="PANTHER" id="PTHR10681">
    <property type="entry name" value="THIOREDOXIN PEROXIDASE"/>
    <property type="match status" value="1"/>
</dbReference>
<keyword evidence="5" id="KW-0049">Antioxidant</keyword>
<name>A0A0K1PAP3_9BACT</name>
<dbReference type="GO" id="GO:0005829">
    <property type="term" value="C:cytosol"/>
    <property type="evidence" value="ECO:0007669"/>
    <property type="project" value="TreeGrafter"/>
</dbReference>
<reference evidence="12 13" key="1">
    <citation type="submission" date="2015-08" db="EMBL/GenBank/DDBJ databases">
        <authorList>
            <person name="Babu N.S."/>
            <person name="Beckwith C.J."/>
            <person name="Beseler K.G."/>
            <person name="Brison A."/>
            <person name="Carone J.V."/>
            <person name="Caskin T.P."/>
            <person name="Diamond M."/>
            <person name="Durham M.E."/>
            <person name="Foxe J.M."/>
            <person name="Go M."/>
            <person name="Henderson B.A."/>
            <person name="Jones I.B."/>
            <person name="McGettigan J.A."/>
            <person name="Micheletti S.J."/>
            <person name="Nasrallah M.E."/>
            <person name="Ortiz D."/>
            <person name="Piller C.R."/>
            <person name="Privatt S.R."/>
            <person name="Schneider S.L."/>
            <person name="Sharp S."/>
            <person name="Smith T.C."/>
            <person name="Stanton J.D."/>
            <person name="Ullery H.E."/>
            <person name="Wilson R.J."/>
            <person name="Serrano M.G."/>
            <person name="Buck G."/>
            <person name="Lee V."/>
            <person name="Wang Y."/>
            <person name="Carvalho R."/>
            <person name="Voegtly L."/>
            <person name="Shi R."/>
            <person name="Duckworth R."/>
            <person name="Johnson A."/>
            <person name="Loviza R."/>
            <person name="Walstead R."/>
            <person name="Shah Z."/>
            <person name="Kiflezghi M."/>
            <person name="Wade K."/>
            <person name="Ball S.L."/>
            <person name="Bradley K.W."/>
            <person name="Asai D.J."/>
            <person name="Bowman C.A."/>
            <person name="Russell D.A."/>
            <person name="Pope W.H."/>
            <person name="Jacobs-Sera D."/>
            <person name="Hendrix R.W."/>
            <person name="Hatfull G.F."/>
        </authorList>
    </citation>
    <scope>NUCLEOTIDE SEQUENCE [LARGE SCALE GENOMIC DNA]</scope>
    <source>
        <strain evidence="12 13">DSM 27710</strain>
    </source>
</reference>
<dbReference type="PROSITE" id="PS51352">
    <property type="entry name" value="THIOREDOXIN_2"/>
    <property type="match status" value="1"/>
</dbReference>
<dbReference type="Gene3D" id="3.40.30.10">
    <property type="entry name" value="Glutaredoxin"/>
    <property type="match status" value="1"/>
</dbReference>
<evidence type="ECO:0000256" key="1">
    <source>
        <dbReference type="ARBA" id="ARBA00011654"/>
    </source>
</evidence>
<dbReference type="GO" id="GO:0042744">
    <property type="term" value="P:hydrogen peroxide catabolic process"/>
    <property type="evidence" value="ECO:0007669"/>
    <property type="project" value="TreeGrafter"/>
</dbReference>
<evidence type="ECO:0000256" key="7">
    <source>
        <dbReference type="ARBA" id="ARBA00023284"/>
    </source>
</evidence>
<dbReference type="KEGG" id="vin:AKJ08_0995"/>
<dbReference type="InterPro" id="IPR024706">
    <property type="entry name" value="Peroxiredoxin_AhpC-typ"/>
</dbReference>
<evidence type="ECO:0000259" key="11">
    <source>
        <dbReference type="PROSITE" id="PS51352"/>
    </source>
</evidence>
<feature type="active site" description="Cysteine sulfenic acid (-SOH) intermediate; for peroxidase activity" evidence="10">
    <location>
        <position position="48"/>
    </location>
</feature>
<dbReference type="InterPro" id="IPR000866">
    <property type="entry name" value="AhpC/TSA"/>
</dbReference>
<evidence type="ECO:0000256" key="2">
    <source>
        <dbReference type="ARBA" id="ARBA00013021"/>
    </source>
</evidence>
<dbReference type="RefSeq" id="WP_050725037.1">
    <property type="nucleotide sequence ID" value="NZ_CP012332.1"/>
</dbReference>
<dbReference type="PATRIC" id="fig|1391653.3.peg.1018"/>
<accession>A0A0K1PAP3</accession>
<dbReference type="GO" id="GO:0045454">
    <property type="term" value="P:cell redox homeostasis"/>
    <property type="evidence" value="ECO:0007669"/>
    <property type="project" value="TreeGrafter"/>
</dbReference>
<dbReference type="Pfam" id="PF00578">
    <property type="entry name" value="AhpC-TSA"/>
    <property type="match status" value="1"/>
</dbReference>
<dbReference type="STRING" id="1391653.AKJ08_0995"/>
<evidence type="ECO:0000256" key="3">
    <source>
        <dbReference type="ARBA" id="ARBA00017462"/>
    </source>
</evidence>
<evidence type="ECO:0000256" key="10">
    <source>
        <dbReference type="PIRSR" id="PIRSR000239-1"/>
    </source>
</evidence>
<evidence type="ECO:0000256" key="6">
    <source>
        <dbReference type="ARBA" id="ARBA00023002"/>
    </source>
</evidence>
<evidence type="ECO:0000256" key="4">
    <source>
        <dbReference type="ARBA" id="ARBA00022559"/>
    </source>
</evidence>
<dbReference type="AlphaFoldDB" id="A0A0K1PAP3"/>
<protein>
    <recommendedName>
        <fullName evidence="3">Alkyl hydroperoxide reductase C</fullName>
        <ecNumber evidence="2">1.11.1.26</ecNumber>
    </recommendedName>
    <alternativeName>
        <fullName evidence="8">Peroxiredoxin</fullName>
    </alternativeName>
</protein>
<gene>
    <name evidence="12" type="ORF">AKJ08_0995</name>
</gene>
<dbReference type="EMBL" id="CP012332">
    <property type="protein sequence ID" value="AKU90608.1"/>
    <property type="molecule type" value="Genomic_DNA"/>
</dbReference>
<dbReference type="PANTHER" id="PTHR10681:SF121">
    <property type="entry name" value="ALKYL HYDROPEROXIDE REDUCTASE C"/>
    <property type="match status" value="1"/>
</dbReference>
<comment type="catalytic activity">
    <reaction evidence="9">
        <text>a hydroperoxide + NADH + H(+) = an alcohol + NAD(+) + H2O</text>
        <dbReference type="Rhea" id="RHEA:62628"/>
        <dbReference type="ChEBI" id="CHEBI:15377"/>
        <dbReference type="ChEBI" id="CHEBI:15378"/>
        <dbReference type="ChEBI" id="CHEBI:30879"/>
        <dbReference type="ChEBI" id="CHEBI:35924"/>
        <dbReference type="ChEBI" id="CHEBI:57540"/>
        <dbReference type="ChEBI" id="CHEBI:57945"/>
        <dbReference type="EC" id="1.11.1.26"/>
    </reaction>
</comment>
<dbReference type="OrthoDB" id="9812811at2"/>